<dbReference type="Proteomes" id="UP000031167">
    <property type="component" value="Unassembled WGS sequence"/>
</dbReference>
<evidence type="ECO:0000256" key="1">
    <source>
        <dbReference type="SAM" id="Phobius"/>
    </source>
</evidence>
<comment type="caution">
    <text evidence="2">The sequence shown here is derived from an EMBL/GenBank/DDBJ whole genome shotgun (WGS) entry which is preliminary data.</text>
</comment>
<protein>
    <submittedName>
        <fullName evidence="2">Uncharacterized protein</fullName>
    </submittedName>
</protein>
<dbReference type="AlphaFoldDB" id="A0A0B4CZN8"/>
<name>A0A0B4CZN8_9FLAO</name>
<dbReference type="OrthoDB" id="1453017at2"/>
<sequence>MHHMKTLTLLEVGSLEGVVIMIIGIIILVALSVSFMITTFVKLIYESKDSRKFSKKQFWQTMLICLLLCGLVSGAICGGGL</sequence>
<keyword evidence="1" id="KW-1133">Transmembrane helix</keyword>
<dbReference type="EMBL" id="JWTA01000015">
    <property type="protein sequence ID" value="KIC61797.1"/>
    <property type="molecule type" value="Genomic_DNA"/>
</dbReference>
<proteinExistence type="predicted"/>
<reference evidence="2 3" key="1">
    <citation type="submission" date="2014-12" db="EMBL/GenBank/DDBJ databases">
        <title>Genome sequencing of Chryseobacterium taiwanense TPW19.</title>
        <authorList>
            <person name="Tan P.W."/>
            <person name="Chan K.-G."/>
        </authorList>
    </citation>
    <scope>NUCLEOTIDE SEQUENCE [LARGE SCALE GENOMIC DNA]</scope>
    <source>
        <strain evidence="2 3">TPW19</strain>
    </source>
</reference>
<feature type="transmembrane region" description="Helical" evidence="1">
    <location>
        <begin position="20"/>
        <end position="45"/>
    </location>
</feature>
<keyword evidence="3" id="KW-1185">Reference proteome</keyword>
<accession>A0A0B4CZN8</accession>
<keyword evidence="1" id="KW-0812">Transmembrane</keyword>
<evidence type="ECO:0000313" key="3">
    <source>
        <dbReference type="Proteomes" id="UP000031167"/>
    </source>
</evidence>
<keyword evidence="1" id="KW-0472">Membrane</keyword>
<dbReference type="STRING" id="363331.RM51_15555"/>
<evidence type="ECO:0000313" key="2">
    <source>
        <dbReference type="EMBL" id="KIC61797.1"/>
    </source>
</evidence>
<organism evidence="2 3">
    <name type="scientific">Chryseobacterium taiwanense</name>
    <dbReference type="NCBI Taxonomy" id="363331"/>
    <lineage>
        <taxon>Bacteria</taxon>
        <taxon>Pseudomonadati</taxon>
        <taxon>Bacteroidota</taxon>
        <taxon>Flavobacteriia</taxon>
        <taxon>Flavobacteriales</taxon>
        <taxon>Weeksellaceae</taxon>
        <taxon>Chryseobacterium group</taxon>
        <taxon>Chryseobacterium</taxon>
    </lineage>
</organism>
<gene>
    <name evidence="2" type="ORF">RM51_15555</name>
</gene>
<feature type="transmembrane region" description="Helical" evidence="1">
    <location>
        <begin position="57"/>
        <end position="76"/>
    </location>
</feature>